<dbReference type="FunFam" id="3.30.420.40:FF:000028">
    <property type="entry name" value="heat shock 70 kDa protein-like"/>
    <property type="match status" value="1"/>
</dbReference>
<comment type="similarity">
    <text evidence="1">Belongs to the heat shock protein 70 family.</text>
</comment>
<proteinExistence type="inferred from homology"/>
<dbReference type="GO" id="GO:0140662">
    <property type="term" value="F:ATP-dependent protein folding chaperone"/>
    <property type="evidence" value="ECO:0007669"/>
    <property type="project" value="InterPro"/>
</dbReference>
<evidence type="ECO:0000256" key="3">
    <source>
        <dbReference type="ARBA" id="ARBA00022840"/>
    </source>
</evidence>
<keyword evidence="5" id="KW-1185">Reference proteome</keyword>
<dbReference type="SUPFAM" id="SSF53067">
    <property type="entry name" value="Actin-like ATPase domain"/>
    <property type="match status" value="2"/>
</dbReference>
<name>H3G6G7_PHYRM</name>
<dbReference type="Gene3D" id="3.30.420.40">
    <property type="match status" value="2"/>
</dbReference>
<dbReference type="Pfam" id="PF00012">
    <property type="entry name" value="HSP70"/>
    <property type="match status" value="1"/>
</dbReference>
<dbReference type="VEuPathDB" id="FungiDB:KRP22_5006"/>
<accession>H3G6G7</accession>
<dbReference type="PANTHER" id="PTHR19375">
    <property type="entry name" value="HEAT SHOCK PROTEIN 70KDA"/>
    <property type="match status" value="1"/>
</dbReference>
<evidence type="ECO:0000313" key="5">
    <source>
        <dbReference type="Proteomes" id="UP000005238"/>
    </source>
</evidence>
<reference evidence="4" key="2">
    <citation type="submission" date="2015-06" db="UniProtKB">
        <authorList>
            <consortium name="EnsemblProtists"/>
        </authorList>
    </citation>
    <scope>IDENTIFICATION</scope>
    <source>
        <strain evidence="4">Pr102</strain>
    </source>
</reference>
<reference evidence="5" key="1">
    <citation type="journal article" date="2006" name="Science">
        <title>Phytophthora genome sequences uncover evolutionary origins and mechanisms of pathogenesis.</title>
        <authorList>
            <person name="Tyler B.M."/>
            <person name="Tripathy S."/>
            <person name="Zhang X."/>
            <person name="Dehal P."/>
            <person name="Jiang R.H."/>
            <person name="Aerts A."/>
            <person name="Arredondo F.D."/>
            <person name="Baxter L."/>
            <person name="Bensasson D."/>
            <person name="Beynon J.L."/>
            <person name="Chapman J."/>
            <person name="Damasceno C.M."/>
            <person name="Dorrance A.E."/>
            <person name="Dou D."/>
            <person name="Dickerman A.W."/>
            <person name="Dubchak I.L."/>
            <person name="Garbelotto M."/>
            <person name="Gijzen M."/>
            <person name="Gordon S.G."/>
            <person name="Govers F."/>
            <person name="Grunwald N.J."/>
            <person name="Huang W."/>
            <person name="Ivors K.L."/>
            <person name="Jones R.W."/>
            <person name="Kamoun S."/>
            <person name="Krampis K."/>
            <person name="Lamour K.H."/>
            <person name="Lee M.K."/>
            <person name="McDonald W.H."/>
            <person name="Medina M."/>
            <person name="Meijer H.J."/>
            <person name="Nordberg E.K."/>
            <person name="Maclean D.J."/>
            <person name="Ospina-Giraldo M.D."/>
            <person name="Morris P.F."/>
            <person name="Phuntumart V."/>
            <person name="Putnam N.H."/>
            <person name="Rash S."/>
            <person name="Rose J.K."/>
            <person name="Sakihama Y."/>
            <person name="Salamov A.A."/>
            <person name="Savidor A."/>
            <person name="Scheuring C.F."/>
            <person name="Smith B.M."/>
            <person name="Sobral B.W."/>
            <person name="Terry A."/>
            <person name="Torto-Alalibo T.A."/>
            <person name="Win J."/>
            <person name="Xu Z."/>
            <person name="Zhang H."/>
            <person name="Grigoriev I.V."/>
            <person name="Rokhsar D.S."/>
            <person name="Boore J.L."/>
        </authorList>
    </citation>
    <scope>NUCLEOTIDE SEQUENCE [LARGE SCALE GENOMIC DNA]</scope>
    <source>
        <strain evidence="5">Pr102</strain>
    </source>
</reference>
<dbReference type="InParanoid" id="H3G6G7"/>
<evidence type="ECO:0000256" key="1">
    <source>
        <dbReference type="ARBA" id="ARBA00007381"/>
    </source>
</evidence>
<dbReference type="InterPro" id="IPR013126">
    <property type="entry name" value="Hsp_70_fam"/>
</dbReference>
<dbReference type="HOGENOM" id="CLU_1943710_0_0_1"/>
<dbReference type="eggNOG" id="KOG0101">
    <property type="taxonomic scope" value="Eukaryota"/>
</dbReference>
<dbReference type="InterPro" id="IPR043129">
    <property type="entry name" value="ATPase_NBD"/>
</dbReference>
<keyword evidence="2" id="KW-0547">Nucleotide-binding</keyword>
<evidence type="ECO:0000313" key="4">
    <source>
        <dbReference type="EnsemblProtists" id="Phyra46132"/>
    </source>
</evidence>
<protein>
    <recommendedName>
        <fullName evidence="6">Heat shock protein 70</fullName>
    </recommendedName>
</protein>
<dbReference type="VEuPathDB" id="FungiDB:KRP23_5093"/>
<evidence type="ECO:0008006" key="6">
    <source>
        <dbReference type="Google" id="ProtNLM"/>
    </source>
</evidence>
<organism evidence="4 5">
    <name type="scientific">Phytophthora ramorum</name>
    <name type="common">Sudden oak death agent</name>
    <dbReference type="NCBI Taxonomy" id="164328"/>
    <lineage>
        <taxon>Eukaryota</taxon>
        <taxon>Sar</taxon>
        <taxon>Stramenopiles</taxon>
        <taxon>Oomycota</taxon>
        <taxon>Peronosporomycetes</taxon>
        <taxon>Peronosporales</taxon>
        <taxon>Peronosporaceae</taxon>
        <taxon>Phytophthora</taxon>
    </lineage>
</organism>
<dbReference type="EMBL" id="DS566024">
    <property type="status" value="NOT_ANNOTATED_CDS"/>
    <property type="molecule type" value="Genomic_DNA"/>
</dbReference>
<dbReference type="GO" id="GO:0005524">
    <property type="term" value="F:ATP binding"/>
    <property type="evidence" value="ECO:0007669"/>
    <property type="project" value="UniProtKB-KW"/>
</dbReference>
<keyword evidence="3" id="KW-0067">ATP-binding</keyword>
<sequence>YPEQVAAMLLSTIKQRAEDFTSKRVAGAVVSVPAAYNRTQRQALRDACSIAGLHVQRLVISSTASAVASAESLGDKNENGVIISKKTVVMVDCGGGSLDVTLARLGFDRIHVEATAGNLETGGEALTDRL</sequence>
<dbReference type="STRING" id="164328.H3G6G7"/>
<dbReference type="Proteomes" id="UP000005238">
    <property type="component" value="Unassembled WGS sequence"/>
</dbReference>
<evidence type="ECO:0000256" key="2">
    <source>
        <dbReference type="ARBA" id="ARBA00022741"/>
    </source>
</evidence>
<dbReference type="EnsemblProtists" id="Phyra46132">
    <property type="protein sequence ID" value="Phyra46132"/>
    <property type="gene ID" value="Phyra46132"/>
</dbReference>
<dbReference type="OMA" id="ISQECCC"/>
<dbReference type="AlphaFoldDB" id="H3G6G7"/>